<dbReference type="AlphaFoldDB" id="A0AAW2YD16"/>
<evidence type="ECO:0000313" key="1">
    <source>
        <dbReference type="EMBL" id="KAL0463395.1"/>
    </source>
</evidence>
<comment type="caution">
    <text evidence="1">The sequence shown here is derived from an EMBL/GenBank/DDBJ whole genome shotgun (WGS) entry which is preliminary data.</text>
</comment>
<gene>
    <name evidence="1" type="ORF">Slati_0227100</name>
</gene>
<reference evidence="1" key="2">
    <citation type="journal article" date="2024" name="Plant">
        <title>Genomic evolution and insights into agronomic trait innovations of Sesamum species.</title>
        <authorList>
            <person name="Miao H."/>
            <person name="Wang L."/>
            <person name="Qu L."/>
            <person name="Liu H."/>
            <person name="Sun Y."/>
            <person name="Le M."/>
            <person name="Wang Q."/>
            <person name="Wei S."/>
            <person name="Zheng Y."/>
            <person name="Lin W."/>
            <person name="Duan Y."/>
            <person name="Cao H."/>
            <person name="Xiong S."/>
            <person name="Wang X."/>
            <person name="Wei L."/>
            <person name="Li C."/>
            <person name="Ma Q."/>
            <person name="Ju M."/>
            <person name="Zhao R."/>
            <person name="Li G."/>
            <person name="Mu C."/>
            <person name="Tian Q."/>
            <person name="Mei H."/>
            <person name="Zhang T."/>
            <person name="Gao T."/>
            <person name="Zhang H."/>
        </authorList>
    </citation>
    <scope>NUCLEOTIDE SEQUENCE</scope>
    <source>
        <strain evidence="1">KEN1</strain>
    </source>
</reference>
<reference evidence="1" key="1">
    <citation type="submission" date="2020-06" db="EMBL/GenBank/DDBJ databases">
        <authorList>
            <person name="Li T."/>
            <person name="Hu X."/>
            <person name="Zhang T."/>
            <person name="Song X."/>
            <person name="Zhang H."/>
            <person name="Dai N."/>
            <person name="Sheng W."/>
            <person name="Hou X."/>
            <person name="Wei L."/>
        </authorList>
    </citation>
    <scope>NUCLEOTIDE SEQUENCE</scope>
    <source>
        <strain evidence="1">KEN1</strain>
        <tissue evidence="1">Leaf</tissue>
    </source>
</reference>
<sequence length="93" mass="10949">MPPYRVLHFSGENNTELLKENLDLIEELREKAFLHIQRYKNTIISVHNRRVKARGFQVGDLVLRRVGKLDPNWEGPYKVSGVIGRRGLRVRRQ</sequence>
<protein>
    <submittedName>
        <fullName evidence="1">Uncharacterized protein</fullName>
    </submittedName>
</protein>
<dbReference type="EMBL" id="JACGWN010000001">
    <property type="protein sequence ID" value="KAL0463395.1"/>
    <property type="molecule type" value="Genomic_DNA"/>
</dbReference>
<proteinExistence type="predicted"/>
<accession>A0AAW2YD16</accession>
<organism evidence="1">
    <name type="scientific">Sesamum latifolium</name>
    <dbReference type="NCBI Taxonomy" id="2727402"/>
    <lineage>
        <taxon>Eukaryota</taxon>
        <taxon>Viridiplantae</taxon>
        <taxon>Streptophyta</taxon>
        <taxon>Embryophyta</taxon>
        <taxon>Tracheophyta</taxon>
        <taxon>Spermatophyta</taxon>
        <taxon>Magnoliopsida</taxon>
        <taxon>eudicotyledons</taxon>
        <taxon>Gunneridae</taxon>
        <taxon>Pentapetalae</taxon>
        <taxon>asterids</taxon>
        <taxon>lamiids</taxon>
        <taxon>Lamiales</taxon>
        <taxon>Pedaliaceae</taxon>
        <taxon>Sesamum</taxon>
    </lineage>
</organism>
<name>A0AAW2YD16_9LAMI</name>